<dbReference type="GO" id="GO:0005886">
    <property type="term" value="C:plasma membrane"/>
    <property type="evidence" value="ECO:0007669"/>
    <property type="project" value="TreeGrafter"/>
</dbReference>
<organism evidence="7 8">
    <name type="scientific">Candidatus Nomurabacteria bacterium RIFCSPLOWO2_01_FULL_36_10b</name>
    <dbReference type="NCBI Taxonomy" id="1801766"/>
    <lineage>
        <taxon>Bacteria</taxon>
        <taxon>Candidatus Nomuraibacteriota</taxon>
    </lineage>
</organism>
<keyword evidence="5" id="KW-0812">Transmembrane</keyword>
<dbReference type="InterPro" id="IPR007221">
    <property type="entry name" value="MreC"/>
</dbReference>
<dbReference type="PANTHER" id="PTHR34138:SF1">
    <property type="entry name" value="CELL SHAPE-DETERMINING PROTEIN MREC"/>
    <property type="match status" value="1"/>
</dbReference>
<dbReference type="AlphaFoldDB" id="A0A1F6WQE6"/>
<evidence type="ECO:0000313" key="7">
    <source>
        <dbReference type="EMBL" id="OGI84087.1"/>
    </source>
</evidence>
<dbReference type="PANTHER" id="PTHR34138">
    <property type="entry name" value="CELL SHAPE-DETERMINING PROTEIN MREC"/>
    <property type="match status" value="1"/>
</dbReference>
<dbReference type="InterPro" id="IPR042177">
    <property type="entry name" value="Cell/Rod_1"/>
</dbReference>
<comment type="caution">
    <text evidence="7">The sequence shown here is derived from an EMBL/GenBank/DDBJ whole genome shotgun (WGS) entry which is preliminary data.</text>
</comment>
<evidence type="ECO:0000256" key="1">
    <source>
        <dbReference type="ARBA" id="ARBA00009369"/>
    </source>
</evidence>
<dbReference type="GO" id="GO:0008360">
    <property type="term" value="P:regulation of cell shape"/>
    <property type="evidence" value="ECO:0007669"/>
    <property type="project" value="UniProtKB-KW"/>
</dbReference>
<dbReference type="Gene3D" id="2.40.10.340">
    <property type="entry name" value="Rod shape-determining protein MreC, domain 1"/>
    <property type="match status" value="1"/>
</dbReference>
<evidence type="ECO:0000313" key="8">
    <source>
        <dbReference type="Proteomes" id="UP000179448"/>
    </source>
</evidence>
<dbReference type="EMBL" id="MFUQ01000003">
    <property type="protein sequence ID" value="OGI84087.1"/>
    <property type="molecule type" value="Genomic_DNA"/>
</dbReference>
<name>A0A1F6WQE6_9BACT</name>
<sequence>MNMTNFHHAKQSSSYTSTILIIGVLIIAVLLLAPLLTGPVSRIDETVWQTRYKIIDTANTIFKSKKEMQRSLNEINERIKVLEAEQSSHIQIATDIARSGALFGLSDSTPTGYEIMPKSIALVTSRPPQIPYDSLILDRGSYDGVIVGDRVFASNKIILGVVTKSMATTSHVVLYSAPSNEIVGYHSPSQSVITLYGRGGGSFKTEVSQQMEISVGDIITDQSSSRNIIAVVVSIVSDPRDPSQKIYARVPVSLSSLRYVQISK</sequence>
<evidence type="ECO:0000256" key="2">
    <source>
        <dbReference type="ARBA" id="ARBA00013855"/>
    </source>
</evidence>
<evidence type="ECO:0000256" key="5">
    <source>
        <dbReference type="SAM" id="Phobius"/>
    </source>
</evidence>
<dbReference type="STRING" id="1801766.A2997_01135"/>
<evidence type="ECO:0000259" key="6">
    <source>
        <dbReference type="Pfam" id="PF04085"/>
    </source>
</evidence>
<gene>
    <name evidence="7" type="ORF">A2997_01135</name>
</gene>
<proteinExistence type="inferred from homology"/>
<keyword evidence="5" id="KW-1133">Transmembrane helix</keyword>
<dbReference type="InterPro" id="IPR042175">
    <property type="entry name" value="Cell/Rod_MreC_2"/>
</dbReference>
<dbReference type="Pfam" id="PF04085">
    <property type="entry name" value="MreC"/>
    <property type="match status" value="1"/>
</dbReference>
<protein>
    <recommendedName>
        <fullName evidence="2">Cell shape-determining protein MreC</fullName>
    </recommendedName>
    <alternativeName>
        <fullName evidence="4">Cell shape protein MreC</fullName>
    </alternativeName>
</protein>
<feature type="transmembrane region" description="Helical" evidence="5">
    <location>
        <begin position="12"/>
        <end position="36"/>
    </location>
</feature>
<dbReference type="InterPro" id="IPR055342">
    <property type="entry name" value="MreC_beta-barrel_core"/>
</dbReference>
<keyword evidence="3" id="KW-0133">Cell shape</keyword>
<accession>A0A1F6WQE6</accession>
<evidence type="ECO:0000256" key="3">
    <source>
        <dbReference type="ARBA" id="ARBA00022960"/>
    </source>
</evidence>
<reference evidence="7 8" key="1">
    <citation type="journal article" date="2016" name="Nat. Commun.">
        <title>Thousands of microbial genomes shed light on interconnected biogeochemical processes in an aquifer system.</title>
        <authorList>
            <person name="Anantharaman K."/>
            <person name="Brown C.T."/>
            <person name="Hug L.A."/>
            <person name="Sharon I."/>
            <person name="Castelle C.J."/>
            <person name="Probst A.J."/>
            <person name="Thomas B.C."/>
            <person name="Singh A."/>
            <person name="Wilkins M.J."/>
            <person name="Karaoz U."/>
            <person name="Brodie E.L."/>
            <person name="Williams K.H."/>
            <person name="Hubbard S.S."/>
            <person name="Banfield J.F."/>
        </authorList>
    </citation>
    <scope>NUCLEOTIDE SEQUENCE [LARGE SCALE GENOMIC DNA]</scope>
</reference>
<keyword evidence="5" id="KW-0472">Membrane</keyword>
<feature type="domain" description="Rod shape-determining protein MreC beta-barrel core" evidence="6">
    <location>
        <begin position="123"/>
        <end position="262"/>
    </location>
</feature>
<dbReference type="Proteomes" id="UP000179448">
    <property type="component" value="Unassembled WGS sequence"/>
</dbReference>
<dbReference type="Gene3D" id="2.40.10.350">
    <property type="entry name" value="Rod shape-determining protein MreC, domain 2"/>
    <property type="match status" value="1"/>
</dbReference>
<comment type="similarity">
    <text evidence="1">Belongs to the MreC family.</text>
</comment>
<evidence type="ECO:0000256" key="4">
    <source>
        <dbReference type="ARBA" id="ARBA00032089"/>
    </source>
</evidence>